<organism evidence="1 2">
    <name type="scientific">Dioscorea alata</name>
    <name type="common">Purple yam</name>
    <dbReference type="NCBI Taxonomy" id="55571"/>
    <lineage>
        <taxon>Eukaryota</taxon>
        <taxon>Viridiplantae</taxon>
        <taxon>Streptophyta</taxon>
        <taxon>Embryophyta</taxon>
        <taxon>Tracheophyta</taxon>
        <taxon>Spermatophyta</taxon>
        <taxon>Magnoliopsida</taxon>
        <taxon>Liliopsida</taxon>
        <taxon>Dioscoreales</taxon>
        <taxon>Dioscoreaceae</taxon>
        <taxon>Dioscorea</taxon>
    </lineage>
</organism>
<keyword evidence="2" id="KW-1185">Reference proteome</keyword>
<evidence type="ECO:0000313" key="2">
    <source>
        <dbReference type="Proteomes" id="UP000827976"/>
    </source>
</evidence>
<accession>A0ACB7UW22</accession>
<name>A0ACB7UW22_DIOAL</name>
<reference evidence="2" key="1">
    <citation type="journal article" date="2022" name="Nat. Commun.">
        <title>Chromosome evolution and the genetic basis of agronomically important traits in greater yam.</title>
        <authorList>
            <person name="Bredeson J.V."/>
            <person name="Lyons J.B."/>
            <person name="Oniyinde I.O."/>
            <person name="Okereke N.R."/>
            <person name="Kolade O."/>
            <person name="Nnabue I."/>
            <person name="Nwadili C.O."/>
            <person name="Hribova E."/>
            <person name="Parker M."/>
            <person name="Nwogha J."/>
            <person name="Shu S."/>
            <person name="Carlson J."/>
            <person name="Kariba R."/>
            <person name="Muthemba S."/>
            <person name="Knop K."/>
            <person name="Barton G.J."/>
            <person name="Sherwood A.V."/>
            <person name="Lopez-Montes A."/>
            <person name="Asiedu R."/>
            <person name="Jamnadass R."/>
            <person name="Muchugi A."/>
            <person name="Goodstein D."/>
            <person name="Egesi C.N."/>
            <person name="Featherston J."/>
            <person name="Asfaw A."/>
            <person name="Simpson G.G."/>
            <person name="Dolezel J."/>
            <person name="Hendre P.S."/>
            <person name="Van Deynze A."/>
            <person name="Kumar P.L."/>
            <person name="Obidiegwu J.E."/>
            <person name="Bhattacharjee R."/>
            <person name="Rokhsar D.S."/>
        </authorList>
    </citation>
    <scope>NUCLEOTIDE SEQUENCE [LARGE SCALE GENOMIC DNA]</scope>
    <source>
        <strain evidence="2">cv. TDa95/00328</strain>
    </source>
</reference>
<protein>
    <submittedName>
        <fullName evidence="1">Myc-type basic helix-loop-helix (BHLH) domain-containing protein</fullName>
    </submittedName>
</protein>
<proteinExistence type="predicted"/>
<dbReference type="Proteomes" id="UP000827976">
    <property type="component" value="Chromosome 13"/>
</dbReference>
<evidence type="ECO:0000313" key="1">
    <source>
        <dbReference type="EMBL" id="KAH7665079.1"/>
    </source>
</evidence>
<gene>
    <name evidence="1" type="ORF">IHE45_13G009500</name>
</gene>
<dbReference type="EMBL" id="CM037023">
    <property type="protein sequence ID" value="KAH7665079.1"/>
    <property type="molecule type" value="Genomic_DNA"/>
</dbReference>
<comment type="caution">
    <text evidence="1">The sequence shown here is derived from an EMBL/GenBank/DDBJ whole genome shotgun (WGS) entry which is preliminary data.</text>
</comment>
<sequence>MDVLSARWFSEQGVDDLNSLTNQWELSSLDDFIIQPYPQDHIQQCLSSSSSSFQSHATSSSITPQPLNISVDIEKPKKMLKTNSWNSRQAPDASPTSILSFSSGLDSPLKRQNDKEFIIEDVKPKDLGILFDSNSKRKLSTKSPSYQDHIIAERKRREKLSQKFIALSSIIPNLKKMDKATVLGDAIKYVKQLQERVKTLEEETKKKKRKGDHELSSSRSSEDKEDDMNDQPYDHDSIPEIEARACEKTILIKISCQHRKGVIVKSLLEIEKLNLTVTNTSVMPFPSSSLHLSVIAQIEEEFCLTMDDVVKKLSLALRQLI</sequence>